<evidence type="ECO:0000313" key="7">
    <source>
        <dbReference type="EMBL" id="KAJ1525946.1"/>
    </source>
</evidence>
<dbReference type="Proteomes" id="UP001075354">
    <property type="component" value="Chromosome 7"/>
</dbReference>
<feature type="repeat" description="WD" evidence="5">
    <location>
        <begin position="242"/>
        <end position="283"/>
    </location>
</feature>
<accession>A0AAV7XM99</accession>
<reference evidence="7" key="1">
    <citation type="submission" date="2022-12" db="EMBL/GenBank/DDBJ databases">
        <title>Chromosome-level genome assembly of the bean flower thrips Megalurothrips usitatus.</title>
        <authorList>
            <person name="Ma L."/>
            <person name="Liu Q."/>
            <person name="Li H."/>
            <person name="Cai W."/>
        </authorList>
    </citation>
    <scope>NUCLEOTIDE SEQUENCE</scope>
    <source>
        <strain evidence="7">Cailab_2022a</strain>
    </source>
</reference>
<dbReference type="Pfam" id="PF24796">
    <property type="entry name" value="WDR55"/>
    <property type="match status" value="1"/>
</dbReference>
<dbReference type="InterPro" id="IPR036322">
    <property type="entry name" value="WD40_repeat_dom_sf"/>
</dbReference>
<feature type="compositionally biased region" description="Polar residues" evidence="6">
    <location>
        <begin position="20"/>
        <end position="30"/>
    </location>
</feature>
<proteinExistence type="inferred from homology"/>
<dbReference type="Gene3D" id="2.130.10.10">
    <property type="entry name" value="YVTN repeat-like/Quinoprotein amine dehydrogenase"/>
    <property type="match status" value="2"/>
</dbReference>
<dbReference type="PANTHER" id="PTHR44019">
    <property type="entry name" value="WD REPEAT-CONTAINING PROTEIN 55"/>
    <property type="match status" value="1"/>
</dbReference>
<keyword evidence="8" id="KW-1185">Reference proteome</keyword>
<dbReference type="InterPro" id="IPR001680">
    <property type="entry name" value="WD40_rpt"/>
</dbReference>
<evidence type="ECO:0000256" key="2">
    <source>
        <dbReference type="ARBA" id="ARBA00022574"/>
    </source>
</evidence>
<name>A0AAV7XM99_9NEOP</name>
<feature type="compositionally biased region" description="Acidic residues" evidence="6">
    <location>
        <begin position="123"/>
        <end position="150"/>
    </location>
</feature>
<evidence type="ECO:0000313" key="8">
    <source>
        <dbReference type="Proteomes" id="UP001075354"/>
    </source>
</evidence>
<dbReference type="SMART" id="SM00320">
    <property type="entry name" value="WD40"/>
    <property type="match status" value="5"/>
</dbReference>
<sequence>METRGLGSHPLLGEYVTPKEVSQNLQTTARWQHKRTSGGDLRAHQGYRKTKTMLPDNEPAKESKTATNPANDQAGTSSDGNSSNPTEQESGDMAEVDGGNVNNDEDSDSDADTEVGAPQDAADSSEEMDTDLDSDSDSDMSAVEESEVETTEAREAIPVALPEELAELMAGREDATDDDDVVQAILRAREKHREHPPTIEIEDGVASLSLHPEQQLIAIGTFTGDVAIYEYSNENCELKNTHELHMKAIRDIQFNKDGKCLVSSSKDKSILVTDLETGKLKNAWDEAHSSPVNTLYILDENRFVSGCEEGYVKLWDTRQKEPIFSTQVMVDIVNAIISTSDNKHIAVACGGVISTIYTNAARKGFVQSEEYEHDFTCLGTIRSDRKLIAGSAKGTMYVFNWGEIGLHTEQTAGFKQPMCSLLAVSDSCVVSGWEDGKIRANHFFPHQNLGVVGQHSFSVECLDISNDGKIVASAAAAGGHVKFWNIKYLEEMEIFCKRQKKKKYKAENNLPSSKVRNAADFFTDML</sequence>
<evidence type="ECO:0000256" key="3">
    <source>
        <dbReference type="ARBA" id="ARBA00022737"/>
    </source>
</evidence>
<dbReference type="AlphaFoldDB" id="A0AAV7XM99"/>
<evidence type="ECO:0000256" key="4">
    <source>
        <dbReference type="ARBA" id="ARBA00023478"/>
    </source>
</evidence>
<dbReference type="EMBL" id="JAPTSV010000007">
    <property type="protein sequence ID" value="KAJ1525946.1"/>
    <property type="molecule type" value="Genomic_DNA"/>
</dbReference>
<dbReference type="InterPro" id="IPR015943">
    <property type="entry name" value="WD40/YVTN_repeat-like_dom_sf"/>
</dbReference>
<dbReference type="SUPFAM" id="SSF50978">
    <property type="entry name" value="WD40 repeat-like"/>
    <property type="match status" value="1"/>
</dbReference>
<gene>
    <name evidence="7" type="ORF">ONE63_009131</name>
</gene>
<keyword evidence="3" id="KW-0677">Repeat</keyword>
<evidence type="ECO:0000256" key="1">
    <source>
        <dbReference type="ARBA" id="ARBA00007625"/>
    </source>
</evidence>
<comment type="caution">
    <text evidence="7">The sequence shown here is derived from an EMBL/GenBank/DDBJ whole genome shotgun (WGS) entry which is preliminary data.</text>
</comment>
<protein>
    <recommendedName>
        <fullName evidence="4">WD repeat-containing protein 55 homolog</fullName>
    </recommendedName>
</protein>
<dbReference type="PROSITE" id="PS50082">
    <property type="entry name" value="WD_REPEATS_2"/>
    <property type="match status" value="2"/>
</dbReference>
<feature type="compositionally biased region" description="Polar residues" evidence="6">
    <location>
        <begin position="65"/>
        <end position="88"/>
    </location>
</feature>
<comment type="similarity">
    <text evidence="1">Belongs to the WD repeat WDR55 family.</text>
</comment>
<feature type="region of interest" description="Disordered" evidence="6">
    <location>
        <begin position="1"/>
        <end position="155"/>
    </location>
</feature>
<dbReference type="InterPro" id="IPR050505">
    <property type="entry name" value="WDR55/POC1"/>
</dbReference>
<dbReference type="PANTHER" id="PTHR44019:SF20">
    <property type="entry name" value="WD REPEAT-CONTAINING PROTEIN 55"/>
    <property type="match status" value="1"/>
</dbReference>
<feature type="compositionally biased region" description="Acidic residues" evidence="6">
    <location>
        <begin position="103"/>
        <end position="113"/>
    </location>
</feature>
<feature type="repeat" description="WD" evidence="5">
    <location>
        <begin position="285"/>
        <end position="325"/>
    </location>
</feature>
<evidence type="ECO:0000256" key="6">
    <source>
        <dbReference type="SAM" id="MobiDB-lite"/>
    </source>
</evidence>
<keyword evidence="2 5" id="KW-0853">WD repeat</keyword>
<evidence type="ECO:0000256" key="5">
    <source>
        <dbReference type="PROSITE-ProRule" id="PRU00221"/>
    </source>
</evidence>
<organism evidence="7 8">
    <name type="scientific">Megalurothrips usitatus</name>
    <name type="common">bean blossom thrips</name>
    <dbReference type="NCBI Taxonomy" id="439358"/>
    <lineage>
        <taxon>Eukaryota</taxon>
        <taxon>Metazoa</taxon>
        <taxon>Ecdysozoa</taxon>
        <taxon>Arthropoda</taxon>
        <taxon>Hexapoda</taxon>
        <taxon>Insecta</taxon>
        <taxon>Pterygota</taxon>
        <taxon>Neoptera</taxon>
        <taxon>Paraneoptera</taxon>
        <taxon>Thysanoptera</taxon>
        <taxon>Terebrantia</taxon>
        <taxon>Thripoidea</taxon>
        <taxon>Thripidae</taxon>
        <taxon>Megalurothrips</taxon>
    </lineage>
</organism>